<dbReference type="EMBL" id="FTNU01000001">
    <property type="protein sequence ID" value="SIR75591.1"/>
    <property type="molecule type" value="Genomic_DNA"/>
</dbReference>
<dbReference type="Pfam" id="PF06528">
    <property type="entry name" value="Phage_P2_GpE"/>
    <property type="match status" value="1"/>
</dbReference>
<gene>
    <name evidence="1" type="ORF">SAMN02745664_101290</name>
</gene>
<dbReference type="STRING" id="34061.B0189_01755"/>
<dbReference type="RefSeq" id="WP_078309890.1">
    <property type="nucleotide sequence ID" value="NZ_FTNU01000001.1"/>
</dbReference>
<proteinExistence type="predicted"/>
<protein>
    <submittedName>
        <fullName evidence="1">Phage P2 GpE</fullName>
    </submittedName>
</protein>
<accession>A0A1N7DIG1</accession>
<evidence type="ECO:0000313" key="2">
    <source>
        <dbReference type="Proteomes" id="UP000187495"/>
    </source>
</evidence>
<dbReference type="AlphaFoldDB" id="A0A1N7DIG1"/>
<dbReference type="InterPro" id="IPR009493">
    <property type="entry name" value="P2_GpE"/>
</dbReference>
<sequence length="68" mass="7591">MPFANLANAKGGQPDLNWLDKLHDAIADLAWWYGWSGQAIDELNLDEFDVWLKQLSRQAKAGYGRSGG</sequence>
<evidence type="ECO:0000313" key="1">
    <source>
        <dbReference type="EMBL" id="SIR75591.1"/>
    </source>
</evidence>
<dbReference type="Proteomes" id="UP000187495">
    <property type="component" value="Unassembled WGS sequence"/>
</dbReference>
<name>A0A1N7DIG1_9GAMM</name>
<organism evidence="1 2">
    <name type="scientific">Moraxella cuniculi DSM 21768</name>
    <dbReference type="NCBI Taxonomy" id="1122245"/>
    <lineage>
        <taxon>Bacteria</taxon>
        <taxon>Pseudomonadati</taxon>
        <taxon>Pseudomonadota</taxon>
        <taxon>Gammaproteobacteria</taxon>
        <taxon>Moraxellales</taxon>
        <taxon>Moraxellaceae</taxon>
        <taxon>Moraxella</taxon>
    </lineage>
</organism>
<keyword evidence="2" id="KW-1185">Reference proteome</keyword>
<reference evidence="2" key="1">
    <citation type="submission" date="2017-01" db="EMBL/GenBank/DDBJ databases">
        <authorList>
            <person name="Varghese N."/>
            <person name="Submissions S."/>
        </authorList>
    </citation>
    <scope>NUCLEOTIDE SEQUENCE [LARGE SCALE GENOMIC DNA]</scope>
    <source>
        <strain evidence="2">DSM 21768</strain>
    </source>
</reference>